<protein>
    <submittedName>
        <fullName evidence="1">Uncharacterized protein</fullName>
    </submittedName>
</protein>
<name>A0A133UI75_9EURY</name>
<dbReference type="Proteomes" id="UP000070657">
    <property type="component" value="Unassembled WGS sequence"/>
</dbReference>
<evidence type="ECO:0000313" key="1">
    <source>
        <dbReference type="EMBL" id="KXA93941.1"/>
    </source>
</evidence>
<dbReference type="EMBL" id="LHXP01000002">
    <property type="protein sequence ID" value="KXA93941.1"/>
    <property type="molecule type" value="Genomic_DNA"/>
</dbReference>
<sequence length="93" mass="10485">MDKSAFLAIKDALEENNLPVTKETVKAFMVGEMELIRSNVEAHLTGRCSSEEILEMNFNRFKEQGGEPIGDNKTYYELETEGLEGFISNYSGK</sequence>
<proteinExistence type="predicted"/>
<dbReference type="AlphaFoldDB" id="A0A133UI75"/>
<accession>A0A133UI75</accession>
<keyword evidence="2" id="KW-1185">Reference proteome</keyword>
<evidence type="ECO:0000313" key="2">
    <source>
        <dbReference type="Proteomes" id="UP000070657"/>
    </source>
</evidence>
<comment type="caution">
    <text evidence="1">The sequence shown here is derived from an EMBL/GenBank/DDBJ whole genome shotgun (WGS) entry which is preliminary data.</text>
</comment>
<reference evidence="1 2" key="1">
    <citation type="journal article" date="2016" name="Sci. Rep.">
        <title>Metabolic traits of an uncultured archaeal lineage -MSBL1- from brine pools of the Red Sea.</title>
        <authorList>
            <person name="Mwirichia R."/>
            <person name="Alam I."/>
            <person name="Rashid M."/>
            <person name="Vinu M."/>
            <person name="Ba-Alawi W."/>
            <person name="Anthony Kamau A."/>
            <person name="Kamanda Ngugi D."/>
            <person name="Goker M."/>
            <person name="Klenk H.P."/>
            <person name="Bajic V."/>
            <person name="Stingl U."/>
        </authorList>
    </citation>
    <scope>NUCLEOTIDE SEQUENCE [LARGE SCALE GENOMIC DNA]</scope>
    <source>
        <strain evidence="1">SCGC-AAA259E22</strain>
    </source>
</reference>
<gene>
    <name evidence="1" type="ORF">AKJ66_00235</name>
</gene>
<organism evidence="1 2">
    <name type="scientific">candidate division MSBL1 archaeon SCGC-AAA259E22</name>
    <dbReference type="NCBI Taxonomy" id="1698265"/>
    <lineage>
        <taxon>Archaea</taxon>
        <taxon>Methanobacteriati</taxon>
        <taxon>Methanobacteriota</taxon>
        <taxon>candidate division MSBL1</taxon>
    </lineage>
</organism>